<feature type="transmembrane region" description="Helical" evidence="1">
    <location>
        <begin position="79"/>
        <end position="101"/>
    </location>
</feature>
<reference evidence="2 3" key="1">
    <citation type="journal article" date="2015" name="Int. J. Syst. Evol. Microbiol.">
        <title>Erythrobacter atlanticus sp. nov., a bacterium from ocean sediment able to degrade polycyclic aromatic hydrocarbons.</title>
        <authorList>
            <person name="Zhuang L."/>
            <person name="Liu Y."/>
            <person name="Wang L."/>
            <person name="Wang W."/>
            <person name="Shao Z."/>
        </authorList>
    </citation>
    <scope>NUCLEOTIDE SEQUENCE [LARGE SCALE GENOMIC DNA]</scope>
    <source>
        <strain evidence="3">s21-N3</strain>
    </source>
</reference>
<evidence type="ECO:0000313" key="2">
    <source>
        <dbReference type="EMBL" id="AKQ41830.2"/>
    </source>
</evidence>
<dbReference type="EMBL" id="CP011310">
    <property type="protein sequence ID" value="AKQ41830.2"/>
    <property type="molecule type" value="Genomic_DNA"/>
</dbReference>
<sequence>MIIVGGIVLDLIIQATIGHRSFEHFDISRLSIDLVQFAALLIIALRANRNYPLGLAAAQLLAIVGNLAALFHRDGWNEAYWAMTQMPILLQLSILAGGLWAHRRRVSRIGNYNSWSPRMAGGRGFS</sequence>
<keyword evidence="1" id="KW-0472">Membrane</keyword>
<dbReference type="AlphaFoldDB" id="A0A0H4VBN4"/>
<evidence type="ECO:0000313" key="3">
    <source>
        <dbReference type="Proteomes" id="UP000059113"/>
    </source>
</evidence>
<evidence type="ECO:0000256" key="1">
    <source>
        <dbReference type="SAM" id="Phobius"/>
    </source>
</evidence>
<dbReference type="Proteomes" id="UP000059113">
    <property type="component" value="Chromosome"/>
</dbReference>
<feature type="transmembrane region" description="Helical" evidence="1">
    <location>
        <begin position="52"/>
        <end position="73"/>
    </location>
</feature>
<dbReference type="KEGG" id="ery:CP97_07045"/>
<gene>
    <name evidence="2" type="ORF">CP97_07045</name>
</gene>
<accession>A0A0H4VBN4</accession>
<organism evidence="2 3">
    <name type="scientific">Aurantiacibacter atlanticus</name>
    <dbReference type="NCBI Taxonomy" id="1648404"/>
    <lineage>
        <taxon>Bacteria</taxon>
        <taxon>Pseudomonadati</taxon>
        <taxon>Pseudomonadota</taxon>
        <taxon>Alphaproteobacteria</taxon>
        <taxon>Sphingomonadales</taxon>
        <taxon>Erythrobacteraceae</taxon>
        <taxon>Aurantiacibacter</taxon>
    </lineage>
</organism>
<name>A0A0H4VBN4_9SPHN</name>
<protein>
    <submittedName>
        <fullName evidence="2">Uncharacterized protein</fullName>
    </submittedName>
</protein>
<keyword evidence="1" id="KW-1133">Transmembrane helix</keyword>
<proteinExistence type="predicted"/>
<keyword evidence="3" id="KW-1185">Reference proteome</keyword>
<reference evidence="3" key="2">
    <citation type="submission" date="2015-04" db="EMBL/GenBank/DDBJ databases">
        <title>The complete genome sequence of Erythrobacter sp. s21-N3.</title>
        <authorList>
            <person name="Zhuang L."/>
            <person name="Liu Y."/>
            <person name="Shao Z."/>
        </authorList>
    </citation>
    <scope>NUCLEOTIDE SEQUENCE [LARGE SCALE GENOMIC DNA]</scope>
    <source>
        <strain evidence="3">s21-N3</strain>
    </source>
</reference>
<keyword evidence="1" id="KW-0812">Transmembrane</keyword>
<dbReference type="STRING" id="1648404.CP97_07045"/>